<evidence type="ECO:0000256" key="7">
    <source>
        <dbReference type="SAM" id="Phobius"/>
    </source>
</evidence>
<dbReference type="PROSITE" id="PS50222">
    <property type="entry name" value="EF_HAND_2"/>
    <property type="match status" value="1"/>
</dbReference>
<gene>
    <name evidence="9" type="primary">scn4ab</name>
    <name evidence="9" type="ORF">SPIL2461_LOCUS4491</name>
</gene>
<dbReference type="Gene3D" id="1.20.120.350">
    <property type="entry name" value="Voltage-gated potassium channels. Chain C"/>
    <property type="match status" value="2"/>
</dbReference>
<dbReference type="OrthoDB" id="419023at2759"/>
<dbReference type="Gene3D" id="1.10.287.70">
    <property type="match status" value="1"/>
</dbReference>
<accession>A0A812LM30</accession>
<keyword evidence="4 7" id="KW-1133">Transmembrane helix</keyword>
<dbReference type="InterPro" id="IPR002048">
    <property type="entry name" value="EF_hand_dom"/>
</dbReference>
<dbReference type="EMBL" id="CAJNIZ010005929">
    <property type="protein sequence ID" value="CAE7245868.1"/>
    <property type="molecule type" value="Genomic_DNA"/>
</dbReference>
<evidence type="ECO:0000256" key="3">
    <source>
        <dbReference type="ARBA" id="ARBA00022837"/>
    </source>
</evidence>
<feature type="transmembrane region" description="Helical" evidence="7">
    <location>
        <begin position="406"/>
        <end position="428"/>
    </location>
</feature>
<dbReference type="Pfam" id="PF00520">
    <property type="entry name" value="Ion_trans"/>
    <property type="match status" value="2"/>
</dbReference>
<feature type="transmembrane region" description="Helical" evidence="7">
    <location>
        <begin position="220"/>
        <end position="239"/>
    </location>
</feature>
<dbReference type="AlphaFoldDB" id="A0A812LM30"/>
<dbReference type="PROSITE" id="PS00018">
    <property type="entry name" value="EF_HAND_1"/>
    <property type="match status" value="1"/>
</dbReference>
<dbReference type="GO" id="GO:0005509">
    <property type="term" value="F:calcium ion binding"/>
    <property type="evidence" value="ECO:0007669"/>
    <property type="project" value="InterPro"/>
</dbReference>
<sequence>DLVYQIDTLEKAVKARKAPLEDELSTLRLNIHDKEMQMWRLQHEEEEGAGPSVLAFVQGHVFTTVCSLVIIANMVVMGMEFHAEEKKAWFAWADNGFLCFYCFELLLKVIYYQQNLFLGRCSTVWWNWLDVIIVISGLLEQLVLPSLGSSGHLHLSGLRGLRLLRLARVARGLKLLRYLVQSDLSWTEHRAFESFMMGVIMLNAIVMWLELDYPIPAWKWLEHVLLVLYTFELTVRVGYHGWAYFVHEDWTWHYLDFGIVMLGIFEQWMIPSYQYLQSLIQGSAHSSTVAMPLVRSLRVARVFRVLRLARLLRSVKQLYKLINGVVESLASVGWVIMLTFLLLYSAALVFTSLVGQGYIYSDPTDIPDEAVQNFGTVWRSFLALFKLMNDDQSVVEPIITTVTGQILFYTFMMLSNWMMLAILTSVVSDNMMSASRVKEEEDRKKAHLENQERAKRRIKTIFHQMDVDQDGSISEKEMLSLLSDPNLQAELCEASGLHPADLVEILYCTSYRTPDNDRVILYRQFLTMLQDESGHAKERSIFKVLESMRAMEFRLEKRLNCALQSLNVPPDELEELPSLNQELVRTRELEDSPARSLAKHLSQTNMSVHHSRSRLGIPSSLSSL</sequence>
<dbReference type="InterPro" id="IPR027359">
    <property type="entry name" value="Volt_channel_dom_sf"/>
</dbReference>
<dbReference type="Gene3D" id="1.10.238.10">
    <property type="entry name" value="EF-hand"/>
    <property type="match status" value="1"/>
</dbReference>
<dbReference type="Proteomes" id="UP000649617">
    <property type="component" value="Unassembled WGS sequence"/>
</dbReference>
<feature type="transmembrane region" description="Helical" evidence="7">
    <location>
        <begin position="191"/>
        <end position="208"/>
    </location>
</feature>
<keyword evidence="2 7" id="KW-0812">Transmembrane</keyword>
<evidence type="ECO:0000256" key="2">
    <source>
        <dbReference type="ARBA" id="ARBA00022692"/>
    </source>
</evidence>
<evidence type="ECO:0000256" key="4">
    <source>
        <dbReference type="ARBA" id="ARBA00022989"/>
    </source>
</evidence>
<keyword evidence="3" id="KW-0106">Calcium</keyword>
<dbReference type="InterPro" id="IPR018247">
    <property type="entry name" value="EF_Hand_1_Ca_BS"/>
</dbReference>
<evidence type="ECO:0000313" key="9">
    <source>
        <dbReference type="EMBL" id="CAE7245868.1"/>
    </source>
</evidence>
<feature type="transmembrane region" description="Helical" evidence="7">
    <location>
        <begin position="321"/>
        <end position="344"/>
    </location>
</feature>
<dbReference type="PANTHER" id="PTHR10037">
    <property type="entry name" value="VOLTAGE-GATED CATION CHANNEL CALCIUM AND SODIUM"/>
    <property type="match status" value="1"/>
</dbReference>
<dbReference type="GO" id="GO:0005248">
    <property type="term" value="F:voltage-gated sodium channel activity"/>
    <property type="evidence" value="ECO:0007669"/>
    <property type="project" value="TreeGrafter"/>
</dbReference>
<evidence type="ECO:0000256" key="5">
    <source>
        <dbReference type="ARBA" id="ARBA00023136"/>
    </source>
</evidence>
<keyword evidence="5 7" id="KW-0472">Membrane</keyword>
<comment type="subcellular location">
    <subcellularLocation>
        <location evidence="1">Membrane</location>
        <topology evidence="1">Multi-pass membrane protein</topology>
    </subcellularLocation>
</comment>
<feature type="transmembrane region" description="Helical" evidence="7">
    <location>
        <begin position="124"/>
        <end position="144"/>
    </location>
</feature>
<keyword evidence="10" id="KW-1185">Reference proteome</keyword>
<feature type="region of interest" description="Disordered" evidence="6">
    <location>
        <begin position="594"/>
        <end position="624"/>
    </location>
</feature>
<name>A0A812LM30_SYMPI</name>
<dbReference type="SUPFAM" id="SSF47473">
    <property type="entry name" value="EF-hand"/>
    <property type="match status" value="1"/>
</dbReference>
<dbReference type="SUPFAM" id="SSF81324">
    <property type="entry name" value="Voltage-gated potassium channels"/>
    <property type="match status" value="2"/>
</dbReference>
<protein>
    <submittedName>
        <fullName evidence="9">Scn4ab protein</fullName>
    </submittedName>
</protein>
<comment type="caution">
    <text evidence="9">The sequence shown here is derived from an EMBL/GenBank/DDBJ whole genome shotgun (WGS) entry which is preliminary data.</text>
</comment>
<feature type="non-terminal residue" evidence="9">
    <location>
        <position position="624"/>
    </location>
</feature>
<feature type="transmembrane region" description="Helical" evidence="7">
    <location>
        <begin position="88"/>
        <end position="112"/>
    </location>
</feature>
<dbReference type="PANTHER" id="PTHR10037:SF62">
    <property type="entry name" value="SODIUM CHANNEL PROTEIN 60E"/>
    <property type="match status" value="1"/>
</dbReference>
<proteinExistence type="predicted"/>
<feature type="transmembrane region" description="Helical" evidence="7">
    <location>
        <begin position="53"/>
        <end position="76"/>
    </location>
</feature>
<feature type="domain" description="EF-hand" evidence="8">
    <location>
        <begin position="453"/>
        <end position="488"/>
    </location>
</feature>
<evidence type="ECO:0000259" key="8">
    <source>
        <dbReference type="PROSITE" id="PS50222"/>
    </source>
</evidence>
<dbReference type="InterPro" id="IPR011992">
    <property type="entry name" value="EF-hand-dom_pair"/>
</dbReference>
<organism evidence="9 10">
    <name type="scientific">Symbiodinium pilosum</name>
    <name type="common">Dinoflagellate</name>
    <dbReference type="NCBI Taxonomy" id="2952"/>
    <lineage>
        <taxon>Eukaryota</taxon>
        <taxon>Sar</taxon>
        <taxon>Alveolata</taxon>
        <taxon>Dinophyceae</taxon>
        <taxon>Suessiales</taxon>
        <taxon>Symbiodiniaceae</taxon>
        <taxon>Symbiodinium</taxon>
    </lineage>
</organism>
<dbReference type="GO" id="GO:0001518">
    <property type="term" value="C:voltage-gated sodium channel complex"/>
    <property type="evidence" value="ECO:0007669"/>
    <property type="project" value="TreeGrafter"/>
</dbReference>
<evidence type="ECO:0000313" key="10">
    <source>
        <dbReference type="Proteomes" id="UP000649617"/>
    </source>
</evidence>
<evidence type="ECO:0000256" key="1">
    <source>
        <dbReference type="ARBA" id="ARBA00004141"/>
    </source>
</evidence>
<reference evidence="9" key="1">
    <citation type="submission" date="2021-02" db="EMBL/GenBank/DDBJ databases">
        <authorList>
            <person name="Dougan E. K."/>
            <person name="Rhodes N."/>
            <person name="Thang M."/>
            <person name="Chan C."/>
        </authorList>
    </citation>
    <scope>NUCLEOTIDE SEQUENCE</scope>
</reference>
<evidence type="ECO:0000256" key="6">
    <source>
        <dbReference type="SAM" id="MobiDB-lite"/>
    </source>
</evidence>
<dbReference type="InterPro" id="IPR005821">
    <property type="entry name" value="Ion_trans_dom"/>
</dbReference>
<dbReference type="InterPro" id="IPR043203">
    <property type="entry name" value="VGCC_Ca_Na"/>
</dbReference>